<sequence length="161" mass="17240">MAGESDRHTAFEEDQKEMQKGTERSFGPTCLALKSRPPSLLSSSSPDLASPQHPLLSLSLHHAALDPFLTRASLPRSEGLSSQCRPSQQRLSPPLDHAGRARPTLSGYSVRWRALPCRCVRSPCGEGAGPCFDTQAAYTVGACHPLDTGQSSAYLPGLWAG</sequence>
<dbReference type="AlphaFoldDB" id="A0A0G4FI02"/>
<feature type="compositionally biased region" description="Low complexity" evidence="1">
    <location>
        <begin position="31"/>
        <end position="53"/>
    </location>
</feature>
<feature type="compositionally biased region" description="Basic and acidic residues" evidence="1">
    <location>
        <begin position="1"/>
        <end position="23"/>
    </location>
</feature>
<dbReference type="VEuPathDB" id="CryptoDB:Cvel_17102"/>
<organism evidence="2">
    <name type="scientific">Chromera velia CCMP2878</name>
    <dbReference type="NCBI Taxonomy" id="1169474"/>
    <lineage>
        <taxon>Eukaryota</taxon>
        <taxon>Sar</taxon>
        <taxon>Alveolata</taxon>
        <taxon>Colpodellida</taxon>
        <taxon>Chromeraceae</taxon>
        <taxon>Chromera</taxon>
    </lineage>
</organism>
<evidence type="ECO:0000313" key="2">
    <source>
        <dbReference type="EMBL" id="CEM13077.1"/>
    </source>
</evidence>
<protein>
    <submittedName>
        <fullName evidence="2">Uncharacterized protein</fullName>
    </submittedName>
</protein>
<proteinExistence type="predicted"/>
<feature type="region of interest" description="Disordered" evidence="1">
    <location>
        <begin position="1"/>
        <end position="53"/>
    </location>
</feature>
<feature type="region of interest" description="Disordered" evidence="1">
    <location>
        <begin position="76"/>
        <end position="102"/>
    </location>
</feature>
<feature type="compositionally biased region" description="Polar residues" evidence="1">
    <location>
        <begin position="79"/>
        <end position="91"/>
    </location>
</feature>
<dbReference type="EMBL" id="CDMZ01000383">
    <property type="protein sequence ID" value="CEM13077.1"/>
    <property type="molecule type" value="Genomic_DNA"/>
</dbReference>
<reference evidence="2" key="1">
    <citation type="submission" date="2014-11" db="EMBL/GenBank/DDBJ databases">
        <authorList>
            <person name="Otto D Thomas"/>
            <person name="Naeem Raeece"/>
        </authorList>
    </citation>
    <scope>NUCLEOTIDE SEQUENCE</scope>
</reference>
<accession>A0A0G4FI02</accession>
<gene>
    <name evidence="2" type="ORF">Cvel_17102</name>
</gene>
<name>A0A0G4FI02_9ALVE</name>
<evidence type="ECO:0000256" key="1">
    <source>
        <dbReference type="SAM" id="MobiDB-lite"/>
    </source>
</evidence>